<keyword evidence="3" id="KW-1185">Reference proteome</keyword>
<dbReference type="PANTHER" id="PTHR24559:SF444">
    <property type="entry name" value="REVERSE TRANSCRIPTASE DOMAIN-CONTAINING PROTEIN"/>
    <property type="match status" value="1"/>
</dbReference>
<dbReference type="InterPro" id="IPR053134">
    <property type="entry name" value="RNA-dir_DNA_polymerase"/>
</dbReference>
<dbReference type="CDD" id="cd01647">
    <property type="entry name" value="RT_LTR"/>
    <property type="match status" value="1"/>
</dbReference>
<dbReference type="InterPro" id="IPR043128">
    <property type="entry name" value="Rev_trsase/Diguanyl_cyclase"/>
</dbReference>
<feature type="domain" description="Reverse transcriptase" evidence="1">
    <location>
        <begin position="88"/>
        <end position="173"/>
    </location>
</feature>
<name>A0AAQ3SPK9_PASNO</name>
<dbReference type="SUPFAM" id="SSF56672">
    <property type="entry name" value="DNA/RNA polymerases"/>
    <property type="match status" value="1"/>
</dbReference>
<accession>A0AAQ3SPK9</accession>
<evidence type="ECO:0000313" key="3">
    <source>
        <dbReference type="Proteomes" id="UP001341281"/>
    </source>
</evidence>
<dbReference type="InterPro" id="IPR000477">
    <property type="entry name" value="RT_dom"/>
</dbReference>
<sequence>MDASALEGIRVVSEFPDVFPDSLLGMLPERNIEFSIELVPGTAPIYKKAYRTAGVKLLEVKKQIDKLLEKGFIRKSTSPWASPVLLTEKKDGSLRMCVDYRGLNAVTVKNKYPLPRIEDLFDQLKGACVFSKIDLWSGYHQLRIRPSDIPKTAFISHYGLHEYTVMSFGLTNAQPSSCI</sequence>
<organism evidence="2 3">
    <name type="scientific">Paspalum notatum var. saurae</name>
    <dbReference type="NCBI Taxonomy" id="547442"/>
    <lineage>
        <taxon>Eukaryota</taxon>
        <taxon>Viridiplantae</taxon>
        <taxon>Streptophyta</taxon>
        <taxon>Embryophyta</taxon>
        <taxon>Tracheophyta</taxon>
        <taxon>Spermatophyta</taxon>
        <taxon>Magnoliopsida</taxon>
        <taxon>Liliopsida</taxon>
        <taxon>Poales</taxon>
        <taxon>Poaceae</taxon>
        <taxon>PACMAD clade</taxon>
        <taxon>Panicoideae</taxon>
        <taxon>Andropogonodae</taxon>
        <taxon>Paspaleae</taxon>
        <taxon>Paspalinae</taxon>
        <taxon>Paspalum</taxon>
    </lineage>
</organism>
<dbReference type="Gene3D" id="3.10.10.10">
    <property type="entry name" value="HIV Type 1 Reverse Transcriptase, subunit A, domain 1"/>
    <property type="match status" value="1"/>
</dbReference>
<evidence type="ECO:0000313" key="2">
    <source>
        <dbReference type="EMBL" id="WVZ58282.1"/>
    </source>
</evidence>
<dbReference type="PANTHER" id="PTHR24559">
    <property type="entry name" value="TRANSPOSON TY3-I GAG-POL POLYPROTEIN"/>
    <property type="match status" value="1"/>
</dbReference>
<dbReference type="Gene3D" id="3.30.70.270">
    <property type="match status" value="1"/>
</dbReference>
<dbReference type="EMBL" id="CP144746">
    <property type="protein sequence ID" value="WVZ58282.1"/>
    <property type="molecule type" value="Genomic_DNA"/>
</dbReference>
<dbReference type="AlphaFoldDB" id="A0AAQ3SPK9"/>
<gene>
    <name evidence="2" type="ORF">U9M48_008565</name>
</gene>
<dbReference type="Pfam" id="PF00078">
    <property type="entry name" value="RVT_1"/>
    <property type="match status" value="1"/>
</dbReference>
<dbReference type="Proteomes" id="UP001341281">
    <property type="component" value="Chromosome 02"/>
</dbReference>
<protein>
    <recommendedName>
        <fullName evidence="1">Reverse transcriptase domain-containing protein</fullName>
    </recommendedName>
</protein>
<dbReference type="InterPro" id="IPR043502">
    <property type="entry name" value="DNA/RNA_pol_sf"/>
</dbReference>
<reference evidence="2 3" key="1">
    <citation type="submission" date="2024-02" db="EMBL/GenBank/DDBJ databases">
        <title>High-quality chromosome-scale genome assembly of Pensacola bahiagrass (Paspalum notatum Flugge var. saurae).</title>
        <authorList>
            <person name="Vega J.M."/>
            <person name="Podio M."/>
            <person name="Orjuela J."/>
            <person name="Siena L.A."/>
            <person name="Pessino S.C."/>
            <person name="Combes M.C."/>
            <person name="Mariac C."/>
            <person name="Albertini E."/>
            <person name="Pupilli F."/>
            <person name="Ortiz J.P.A."/>
            <person name="Leblanc O."/>
        </authorList>
    </citation>
    <scope>NUCLEOTIDE SEQUENCE [LARGE SCALE GENOMIC DNA]</scope>
    <source>
        <strain evidence="2">R1</strain>
        <tissue evidence="2">Leaf</tissue>
    </source>
</reference>
<evidence type="ECO:0000259" key="1">
    <source>
        <dbReference type="Pfam" id="PF00078"/>
    </source>
</evidence>
<proteinExistence type="predicted"/>